<dbReference type="AlphaFoldDB" id="A0A3D8PXJ6"/>
<evidence type="ECO:0000256" key="3">
    <source>
        <dbReference type="ARBA" id="ARBA00022618"/>
    </source>
</evidence>
<comment type="caution">
    <text evidence="8">The sequence shown here is derived from an EMBL/GenBank/DDBJ whole genome shotgun (WGS) entry which is preliminary data.</text>
</comment>
<keyword evidence="4" id="KW-0133">Cell shape</keyword>
<feature type="coiled-coil region" evidence="7">
    <location>
        <begin position="33"/>
        <end position="60"/>
    </location>
</feature>
<accession>A0A3D8PXJ6</accession>
<keyword evidence="3 8" id="KW-0132">Cell division</keyword>
<organism evidence="8 9">
    <name type="scientific">Oceanobacillus arenosus</name>
    <dbReference type="NCBI Taxonomy" id="1229153"/>
    <lineage>
        <taxon>Bacteria</taxon>
        <taxon>Bacillati</taxon>
        <taxon>Bacillota</taxon>
        <taxon>Bacilli</taxon>
        <taxon>Bacillales</taxon>
        <taxon>Bacillaceae</taxon>
        <taxon>Oceanobacillus</taxon>
    </lineage>
</organism>
<evidence type="ECO:0000256" key="4">
    <source>
        <dbReference type="ARBA" id="ARBA00022960"/>
    </source>
</evidence>
<evidence type="ECO:0000256" key="2">
    <source>
        <dbReference type="ARBA" id="ARBA00022490"/>
    </source>
</evidence>
<keyword evidence="6" id="KW-0131">Cell cycle</keyword>
<dbReference type="Pfam" id="PF05103">
    <property type="entry name" value="DivIVA"/>
    <property type="match status" value="1"/>
</dbReference>
<evidence type="ECO:0000313" key="9">
    <source>
        <dbReference type="Proteomes" id="UP000257143"/>
    </source>
</evidence>
<dbReference type="RefSeq" id="WP_115772690.1">
    <property type="nucleotide sequence ID" value="NZ_PIOC01000012.1"/>
</dbReference>
<dbReference type="Proteomes" id="UP000257143">
    <property type="component" value="Unassembled WGS sequence"/>
</dbReference>
<reference evidence="9" key="1">
    <citation type="submission" date="2017-11" db="EMBL/GenBank/DDBJ databases">
        <authorList>
            <person name="Zhu W."/>
        </authorList>
    </citation>
    <scope>NUCLEOTIDE SEQUENCE [LARGE SCALE GENOMIC DNA]</scope>
    <source>
        <strain evidence="9">CAU 1183</strain>
    </source>
</reference>
<dbReference type="NCBIfam" id="NF010725">
    <property type="entry name" value="PRK14127.1"/>
    <property type="match status" value="1"/>
</dbReference>
<proteinExistence type="predicted"/>
<keyword evidence="5 7" id="KW-0175">Coiled coil</keyword>
<dbReference type="PANTHER" id="PTHR35794">
    <property type="entry name" value="CELL DIVISION PROTEIN DIVIVA"/>
    <property type="match status" value="1"/>
</dbReference>
<dbReference type="OrthoDB" id="389699at2"/>
<evidence type="ECO:0000256" key="7">
    <source>
        <dbReference type="SAM" id="Coils"/>
    </source>
</evidence>
<dbReference type="EMBL" id="PIOC01000012">
    <property type="protein sequence ID" value="RDW19615.1"/>
    <property type="molecule type" value="Genomic_DNA"/>
</dbReference>
<dbReference type="Gene3D" id="6.10.250.660">
    <property type="match status" value="1"/>
</dbReference>
<dbReference type="GO" id="GO:0051301">
    <property type="term" value="P:cell division"/>
    <property type="evidence" value="ECO:0007669"/>
    <property type="project" value="UniProtKB-KW"/>
</dbReference>
<evidence type="ECO:0000256" key="1">
    <source>
        <dbReference type="ARBA" id="ARBA00004496"/>
    </source>
</evidence>
<dbReference type="GO" id="GO:0005737">
    <property type="term" value="C:cytoplasm"/>
    <property type="evidence" value="ECO:0007669"/>
    <property type="project" value="UniProtKB-SubCell"/>
</dbReference>
<evidence type="ECO:0000256" key="5">
    <source>
        <dbReference type="ARBA" id="ARBA00023054"/>
    </source>
</evidence>
<evidence type="ECO:0000313" key="8">
    <source>
        <dbReference type="EMBL" id="RDW19615.1"/>
    </source>
</evidence>
<comment type="subcellular location">
    <subcellularLocation>
        <location evidence="1">Cytoplasm</location>
    </subcellularLocation>
</comment>
<dbReference type="GO" id="GO:0008360">
    <property type="term" value="P:regulation of cell shape"/>
    <property type="evidence" value="ECO:0007669"/>
    <property type="project" value="UniProtKB-KW"/>
</dbReference>
<keyword evidence="9" id="KW-1185">Reference proteome</keyword>
<dbReference type="InterPro" id="IPR019933">
    <property type="entry name" value="DivIVA_domain"/>
</dbReference>
<keyword evidence="2" id="KW-0963">Cytoplasm</keyword>
<dbReference type="InterPro" id="IPR007793">
    <property type="entry name" value="DivIVA_fam"/>
</dbReference>
<protein>
    <submittedName>
        <fullName evidence="8">Cell division regulator GpsB</fullName>
    </submittedName>
</protein>
<sequence length="105" mass="12371">MSKRAQLNGKAILEKDFKTTMRGYNQEEVDEFLDIIIQDYDAFNQEIVRLQQEIDKLKKSTPDQPTRTRVAQQNTQVNYDVLKRLSNLEKEVFGKKFIDAEEETN</sequence>
<gene>
    <name evidence="8" type="ORF">CWR48_07810</name>
</gene>
<dbReference type="NCBIfam" id="TIGR03544">
    <property type="entry name" value="DivI1A_domain"/>
    <property type="match status" value="1"/>
</dbReference>
<dbReference type="PANTHER" id="PTHR35794:SF1">
    <property type="entry name" value="CELL CYCLE PROTEIN GPSB"/>
    <property type="match status" value="1"/>
</dbReference>
<dbReference type="InterPro" id="IPR011229">
    <property type="entry name" value="Cell_cycle_GpsB"/>
</dbReference>
<dbReference type="PIRSF" id="PIRSF029938">
    <property type="entry name" value="UCP029938"/>
    <property type="match status" value="1"/>
</dbReference>
<evidence type="ECO:0000256" key="6">
    <source>
        <dbReference type="ARBA" id="ARBA00023306"/>
    </source>
</evidence>
<name>A0A3D8PXJ6_9BACI</name>